<accession>A0A9J5XXM6</accession>
<reference evidence="1 2" key="1">
    <citation type="submission" date="2020-09" db="EMBL/GenBank/DDBJ databases">
        <title>De no assembly of potato wild relative species, Solanum commersonii.</title>
        <authorList>
            <person name="Cho K."/>
        </authorList>
    </citation>
    <scope>NUCLEOTIDE SEQUENCE [LARGE SCALE GENOMIC DNA]</scope>
    <source>
        <strain evidence="1">LZ3.2</strain>
        <tissue evidence="1">Leaf</tissue>
    </source>
</reference>
<dbReference type="EMBL" id="JACXVP010000008">
    <property type="protein sequence ID" value="KAG5592498.1"/>
    <property type="molecule type" value="Genomic_DNA"/>
</dbReference>
<dbReference type="Proteomes" id="UP000824120">
    <property type="component" value="Chromosome 8"/>
</dbReference>
<dbReference type="AlphaFoldDB" id="A0A9J5XXM6"/>
<dbReference type="OrthoDB" id="1732334at2759"/>
<name>A0A9J5XXM6_SOLCO</name>
<gene>
    <name evidence="1" type="ORF">H5410_043012</name>
</gene>
<proteinExistence type="predicted"/>
<sequence length="80" mass="8759">MLCFLFRLCAKFHFNLSVSPKKKKDECEDEQAQPTIASRLCLTAGTEHIREPNIPVRAYAIAQNGRASGSLADKAAVPSP</sequence>
<evidence type="ECO:0000313" key="1">
    <source>
        <dbReference type="EMBL" id="KAG5592498.1"/>
    </source>
</evidence>
<evidence type="ECO:0000313" key="2">
    <source>
        <dbReference type="Proteomes" id="UP000824120"/>
    </source>
</evidence>
<keyword evidence="2" id="KW-1185">Reference proteome</keyword>
<organism evidence="1 2">
    <name type="scientific">Solanum commersonii</name>
    <name type="common">Commerson's wild potato</name>
    <name type="synonym">Commerson's nightshade</name>
    <dbReference type="NCBI Taxonomy" id="4109"/>
    <lineage>
        <taxon>Eukaryota</taxon>
        <taxon>Viridiplantae</taxon>
        <taxon>Streptophyta</taxon>
        <taxon>Embryophyta</taxon>
        <taxon>Tracheophyta</taxon>
        <taxon>Spermatophyta</taxon>
        <taxon>Magnoliopsida</taxon>
        <taxon>eudicotyledons</taxon>
        <taxon>Gunneridae</taxon>
        <taxon>Pentapetalae</taxon>
        <taxon>asterids</taxon>
        <taxon>lamiids</taxon>
        <taxon>Solanales</taxon>
        <taxon>Solanaceae</taxon>
        <taxon>Solanoideae</taxon>
        <taxon>Solaneae</taxon>
        <taxon>Solanum</taxon>
    </lineage>
</organism>
<protein>
    <submittedName>
        <fullName evidence="1">Uncharacterized protein</fullName>
    </submittedName>
</protein>
<comment type="caution">
    <text evidence="1">The sequence shown here is derived from an EMBL/GenBank/DDBJ whole genome shotgun (WGS) entry which is preliminary data.</text>
</comment>